<comment type="caution">
    <text evidence="1">The sequence shown here is derived from an EMBL/GenBank/DDBJ whole genome shotgun (WGS) entry which is preliminary data.</text>
</comment>
<name>A0ACB8R3T7_9AGAM</name>
<sequence>MPDPAYPAYNATGGGPPPPPPPPPPGNAYVPPVQPPPPGPPPVPRQAAGAYRPSVLSLPLPGTKHAPPKFRGDYSEVARFIWLYERLCVEHNVVLDEERCRGIIQYCSRSVREFIEALRNYTTPNWLLLRRDLENYYDAARYDERYQKKDLVALVKKTRGKRMGDLRAWKRYTREFIKIAGWLRHEGRLTERELNIHFWTGIGRRLRRRVEDRLVASDPLYDRREPFTMENVNVMAEGILQRGKFDEEMEDSEDSYDSDWSGQSDSESESSSDEDERHSRKSSTKKKSKPKAKGKTVRFEVDETKTTRKTRAGSKATKTDGEAVTGMIQQMRSMSLRDERYPLLYFQALKLDSDVASIVAAPDLSNSPAQVLVSPPTNSYSQPARYTPPPAQYQQQYSPPPVQYSPPPAQYSSPNRNGCFGCGDPSHSLGNCGILRGMVDSGVVRRGWRGQYTRLDGSYIERLGNETVVQAIEREQSEYDSPVDWVNWMQGEEPDSDDEIDSEDDFDVYPVTRSSNGNRTTRKEVFDGVHMPPRTNTKSSGSHRPTEKKGSTHLRPSQRDNRTRIVPMDTQPTFLPRHEDEFLEDNEPTSQPSTRTPPVESSTRKAAVTKTTPRTSVISRIVDPKTVLGQVLSTPVQLAFGDILGVSRELSNLLADSIKMKNTKTGLTVARAALPGTPRYVARAPESRPVFARSSLIEIRVQIEGQDVDAIVDTGSQLNIVRRDVWEDLVKKPVDIRRATRMNDVNGGDGALLGLVTDVHLQFGAVVAPADMYVAEHVPFMLLLGRPWQLQNYVSIDERTRGTYLVF</sequence>
<evidence type="ECO:0000313" key="2">
    <source>
        <dbReference type="Proteomes" id="UP000814033"/>
    </source>
</evidence>
<feature type="non-terminal residue" evidence="1">
    <location>
        <position position="807"/>
    </location>
</feature>
<accession>A0ACB8R3T7</accession>
<protein>
    <submittedName>
        <fullName evidence="1">Uncharacterized protein</fullName>
    </submittedName>
</protein>
<evidence type="ECO:0000313" key="1">
    <source>
        <dbReference type="EMBL" id="KAI0038542.1"/>
    </source>
</evidence>
<keyword evidence="2" id="KW-1185">Reference proteome</keyword>
<organism evidence="1 2">
    <name type="scientific">Auriscalpium vulgare</name>
    <dbReference type="NCBI Taxonomy" id="40419"/>
    <lineage>
        <taxon>Eukaryota</taxon>
        <taxon>Fungi</taxon>
        <taxon>Dikarya</taxon>
        <taxon>Basidiomycota</taxon>
        <taxon>Agaricomycotina</taxon>
        <taxon>Agaricomycetes</taxon>
        <taxon>Russulales</taxon>
        <taxon>Auriscalpiaceae</taxon>
        <taxon>Auriscalpium</taxon>
    </lineage>
</organism>
<reference evidence="1" key="1">
    <citation type="submission" date="2021-02" db="EMBL/GenBank/DDBJ databases">
        <authorList>
            <consortium name="DOE Joint Genome Institute"/>
            <person name="Ahrendt S."/>
            <person name="Looney B.P."/>
            <person name="Miyauchi S."/>
            <person name="Morin E."/>
            <person name="Drula E."/>
            <person name="Courty P.E."/>
            <person name="Chicoki N."/>
            <person name="Fauchery L."/>
            <person name="Kohler A."/>
            <person name="Kuo A."/>
            <person name="Labutti K."/>
            <person name="Pangilinan J."/>
            <person name="Lipzen A."/>
            <person name="Riley R."/>
            <person name="Andreopoulos W."/>
            <person name="He G."/>
            <person name="Johnson J."/>
            <person name="Barry K.W."/>
            <person name="Grigoriev I.V."/>
            <person name="Nagy L."/>
            <person name="Hibbett D."/>
            <person name="Henrissat B."/>
            <person name="Matheny P.B."/>
            <person name="Labbe J."/>
            <person name="Martin F."/>
        </authorList>
    </citation>
    <scope>NUCLEOTIDE SEQUENCE</scope>
    <source>
        <strain evidence="1">FP105234-sp</strain>
    </source>
</reference>
<reference evidence="1" key="2">
    <citation type="journal article" date="2022" name="New Phytol.">
        <title>Evolutionary transition to the ectomycorrhizal habit in the genomes of a hyperdiverse lineage of mushroom-forming fungi.</title>
        <authorList>
            <person name="Looney B."/>
            <person name="Miyauchi S."/>
            <person name="Morin E."/>
            <person name="Drula E."/>
            <person name="Courty P.E."/>
            <person name="Kohler A."/>
            <person name="Kuo A."/>
            <person name="LaButti K."/>
            <person name="Pangilinan J."/>
            <person name="Lipzen A."/>
            <person name="Riley R."/>
            <person name="Andreopoulos W."/>
            <person name="He G."/>
            <person name="Johnson J."/>
            <person name="Nolan M."/>
            <person name="Tritt A."/>
            <person name="Barry K.W."/>
            <person name="Grigoriev I.V."/>
            <person name="Nagy L.G."/>
            <person name="Hibbett D."/>
            <person name="Henrissat B."/>
            <person name="Matheny P.B."/>
            <person name="Labbe J."/>
            <person name="Martin F.M."/>
        </authorList>
    </citation>
    <scope>NUCLEOTIDE SEQUENCE</scope>
    <source>
        <strain evidence="1">FP105234-sp</strain>
    </source>
</reference>
<dbReference type="Proteomes" id="UP000814033">
    <property type="component" value="Unassembled WGS sequence"/>
</dbReference>
<gene>
    <name evidence="1" type="ORF">FA95DRAFT_1505439</name>
</gene>
<proteinExistence type="predicted"/>
<dbReference type="EMBL" id="MU276470">
    <property type="protein sequence ID" value="KAI0038542.1"/>
    <property type="molecule type" value="Genomic_DNA"/>
</dbReference>